<evidence type="ECO:0000256" key="7">
    <source>
        <dbReference type="SAM" id="Phobius"/>
    </source>
</evidence>
<dbReference type="SMART" id="SM00382">
    <property type="entry name" value="AAA"/>
    <property type="match status" value="1"/>
</dbReference>
<evidence type="ECO:0000256" key="3">
    <source>
        <dbReference type="ARBA" id="ARBA00022741"/>
    </source>
</evidence>
<evidence type="ECO:0000256" key="6">
    <source>
        <dbReference type="ARBA" id="ARBA00023136"/>
    </source>
</evidence>
<proteinExistence type="predicted"/>
<protein>
    <submittedName>
        <fullName evidence="10">ABC transporter ATP-binding protein</fullName>
    </submittedName>
</protein>
<evidence type="ECO:0000313" key="11">
    <source>
        <dbReference type="Proteomes" id="UP001231197"/>
    </source>
</evidence>
<dbReference type="PROSITE" id="PS50893">
    <property type="entry name" value="ABC_TRANSPORTER_2"/>
    <property type="match status" value="1"/>
</dbReference>
<feature type="domain" description="ABC transporter" evidence="8">
    <location>
        <begin position="365"/>
        <end position="605"/>
    </location>
</feature>
<feature type="transmembrane region" description="Helical" evidence="7">
    <location>
        <begin position="185"/>
        <end position="204"/>
    </location>
</feature>
<feature type="transmembrane region" description="Helical" evidence="7">
    <location>
        <begin position="41"/>
        <end position="62"/>
    </location>
</feature>
<reference evidence="10 11" key="1">
    <citation type="journal article" date="2023" name="Int. J. Syst. Evol. Microbiol.">
        <title>Winogradskyella bathintestinalis sp. nov., isolated from the intestine of the deep-sea loosejaw dragonfish, Malacosteus niger.</title>
        <authorList>
            <person name="Uniacke-Lowe S."/>
            <person name="Johnson C.N."/>
            <person name="Stanton C."/>
            <person name="Hill C."/>
            <person name="Ross P."/>
        </authorList>
    </citation>
    <scope>NUCLEOTIDE SEQUENCE [LARGE SCALE GENOMIC DNA]</scope>
    <source>
        <strain evidence="10 11">APC 3343</strain>
    </source>
</reference>
<comment type="caution">
    <text evidence="10">The sequence shown here is derived from an EMBL/GenBank/DDBJ whole genome shotgun (WGS) entry which is preliminary data.</text>
</comment>
<evidence type="ECO:0000256" key="1">
    <source>
        <dbReference type="ARBA" id="ARBA00004651"/>
    </source>
</evidence>
<comment type="subcellular location">
    <subcellularLocation>
        <location evidence="1">Cell membrane</location>
        <topology evidence="1">Multi-pass membrane protein</topology>
    </subcellularLocation>
</comment>
<dbReference type="SUPFAM" id="SSF90123">
    <property type="entry name" value="ABC transporter transmembrane region"/>
    <property type="match status" value="1"/>
</dbReference>
<dbReference type="Gene3D" id="1.20.1560.10">
    <property type="entry name" value="ABC transporter type 1, transmembrane domain"/>
    <property type="match status" value="1"/>
</dbReference>
<evidence type="ECO:0000259" key="9">
    <source>
        <dbReference type="PROSITE" id="PS50929"/>
    </source>
</evidence>
<dbReference type="GO" id="GO:0005524">
    <property type="term" value="F:ATP binding"/>
    <property type="evidence" value="ECO:0007669"/>
    <property type="project" value="UniProtKB-KW"/>
</dbReference>
<organism evidence="10 11">
    <name type="scientific">Winogradskyella bathintestinalis</name>
    <dbReference type="NCBI Taxonomy" id="3035208"/>
    <lineage>
        <taxon>Bacteria</taxon>
        <taxon>Pseudomonadati</taxon>
        <taxon>Bacteroidota</taxon>
        <taxon>Flavobacteriia</taxon>
        <taxon>Flavobacteriales</taxon>
        <taxon>Flavobacteriaceae</taxon>
        <taxon>Winogradskyella</taxon>
    </lineage>
</organism>
<dbReference type="InterPro" id="IPR039421">
    <property type="entry name" value="Type_1_exporter"/>
</dbReference>
<keyword evidence="6 7" id="KW-0472">Membrane</keyword>
<dbReference type="PROSITE" id="PS50929">
    <property type="entry name" value="ABC_TM1F"/>
    <property type="match status" value="1"/>
</dbReference>
<gene>
    <name evidence="10" type="ORF">QMA06_01755</name>
</gene>
<accession>A0ABT7ZR47</accession>
<keyword evidence="5 7" id="KW-1133">Transmembrane helix</keyword>
<keyword evidence="4 10" id="KW-0067">ATP-binding</keyword>
<evidence type="ECO:0000256" key="4">
    <source>
        <dbReference type="ARBA" id="ARBA00022840"/>
    </source>
</evidence>
<dbReference type="InterPro" id="IPR027417">
    <property type="entry name" value="P-loop_NTPase"/>
</dbReference>
<evidence type="ECO:0000259" key="8">
    <source>
        <dbReference type="PROSITE" id="PS50893"/>
    </source>
</evidence>
<keyword evidence="3" id="KW-0547">Nucleotide-binding</keyword>
<sequence>MPRRKPTSIKDGKKANLKSSFNALVYIPRFFKEIWRVNKKLFLLSAFCRLIGALLPVVILWIGKLIIDEIILQISLDNSDYHVLWTYVVIEFGLIVLSDLISRAISLTDGLLGDEYNITTSVTIIKKTNQINISLLEDAEFYDKLERARSQTTGRVALMSNVLGQAQSAISITTLVAGLIYFEPYLIILLVLSIIPSFINEIRFSQRQYSLARSWTSERRELDYLRFIGANDKTAKEIKLFGLTDFVVDRFKNLSEKYYQLNKTLAIKRSSLGFLFNLLGSISYYAAYVFIIYRVLSGVITIGELTFLSGSFNRLMKNLQEFFSKFTRISESALYLKDYFDFIDISIDSKAEKDVPLPKHIQHGFELKNVRFAYPNSEVDILKGISFKLQAGEKLAFVGQNGAGKTTLIKLLLRFYKPTSGEILLDGININRFNIAEYQKYFGVIFQDFFKYEFTIRENIAVGNIEELANLDKIESAAELSLANEVVSKLKQGYNQQLGKRFSDGMELSGGQWQKVALARAYMKRAEVMILDEPTSALDARAESEVFGRFIGLTEGKTSIIISHRFSTVRQADRILVLENGKVLEIGTHEELMENQNLYAELFTLQAEGYQ</sequence>
<dbReference type="PANTHER" id="PTHR43394:SF1">
    <property type="entry name" value="ATP-BINDING CASSETTE SUB-FAMILY B MEMBER 10, MITOCHONDRIAL"/>
    <property type="match status" value="1"/>
</dbReference>
<feature type="domain" description="ABC transmembrane type-1" evidence="9">
    <location>
        <begin position="43"/>
        <end position="331"/>
    </location>
</feature>
<keyword evidence="11" id="KW-1185">Reference proteome</keyword>
<dbReference type="SUPFAM" id="SSF52540">
    <property type="entry name" value="P-loop containing nucleoside triphosphate hydrolases"/>
    <property type="match status" value="1"/>
</dbReference>
<dbReference type="PANTHER" id="PTHR43394">
    <property type="entry name" value="ATP-DEPENDENT PERMEASE MDL1, MITOCHONDRIAL"/>
    <property type="match status" value="1"/>
</dbReference>
<name>A0ABT7ZR47_9FLAO</name>
<evidence type="ECO:0000256" key="5">
    <source>
        <dbReference type="ARBA" id="ARBA00022989"/>
    </source>
</evidence>
<dbReference type="PROSITE" id="PS00211">
    <property type="entry name" value="ABC_TRANSPORTER_1"/>
    <property type="match status" value="1"/>
</dbReference>
<dbReference type="InterPro" id="IPR036640">
    <property type="entry name" value="ABC1_TM_sf"/>
</dbReference>
<dbReference type="RefSeq" id="WP_290205133.1">
    <property type="nucleotide sequence ID" value="NZ_JASDDK010000001.1"/>
</dbReference>
<evidence type="ECO:0000313" key="10">
    <source>
        <dbReference type="EMBL" id="MDN3491428.1"/>
    </source>
</evidence>
<dbReference type="Pfam" id="PF00005">
    <property type="entry name" value="ABC_tran"/>
    <property type="match status" value="1"/>
</dbReference>
<dbReference type="Gene3D" id="3.40.50.300">
    <property type="entry name" value="P-loop containing nucleotide triphosphate hydrolases"/>
    <property type="match status" value="1"/>
</dbReference>
<dbReference type="EMBL" id="JASDDK010000001">
    <property type="protein sequence ID" value="MDN3491428.1"/>
    <property type="molecule type" value="Genomic_DNA"/>
</dbReference>
<dbReference type="InterPro" id="IPR017871">
    <property type="entry name" value="ABC_transporter-like_CS"/>
</dbReference>
<dbReference type="InterPro" id="IPR003593">
    <property type="entry name" value="AAA+_ATPase"/>
</dbReference>
<evidence type="ECO:0000256" key="2">
    <source>
        <dbReference type="ARBA" id="ARBA00022692"/>
    </source>
</evidence>
<keyword evidence="2 7" id="KW-0812">Transmembrane</keyword>
<feature type="transmembrane region" description="Helical" evidence="7">
    <location>
        <begin position="272"/>
        <end position="293"/>
    </location>
</feature>
<dbReference type="Proteomes" id="UP001231197">
    <property type="component" value="Unassembled WGS sequence"/>
</dbReference>
<dbReference type="InterPro" id="IPR003439">
    <property type="entry name" value="ABC_transporter-like_ATP-bd"/>
</dbReference>
<dbReference type="InterPro" id="IPR011527">
    <property type="entry name" value="ABC1_TM_dom"/>
</dbReference>